<keyword evidence="3" id="KW-0489">Methyltransferase</keyword>
<dbReference type="PANTHER" id="PTHR44068">
    <property type="entry name" value="ZGC:194242"/>
    <property type="match status" value="1"/>
</dbReference>
<dbReference type="EMBL" id="JAZGLY010000004">
    <property type="protein sequence ID" value="MEE6187123.1"/>
    <property type="molecule type" value="Genomic_DNA"/>
</dbReference>
<dbReference type="RefSeq" id="WP_330974533.1">
    <property type="nucleotide sequence ID" value="NZ_JAZGLY010000004.1"/>
</dbReference>
<evidence type="ECO:0000259" key="2">
    <source>
        <dbReference type="Pfam" id="PF08241"/>
    </source>
</evidence>
<gene>
    <name evidence="3" type="ORF">V2H41_07555</name>
</gene>
<evidence type="ECO:0000256" key="1">
    <source>
        <dbReference type="ARBA" id="ARBA00022679"/>
    </source>
</evidence>
<dbReference type="InterPro" id="IPR029063">
    <property type="entry name" value="SAM-dependent_MTases_sf"/>
</dbReference>
<dbReference type="PANTHER" id="PTHR44068:SF11">
    <property type="entry name" value="GERANYL DIPHOSPHATE 2-C-METHYLTRANSFERASE"/>
    <property type="match status" value="1"/>
</dbReference>
<dbReference type="CDD" id="cd02440">
    <property type="entry name" value="AdoMet_MTases"/>
    <property type="match status" value="1"/>
</dbReference>
<dbReference type="EC" id="2.1.1.-" evidence="3"/>
<sequence length="259" mass="29942">MKLIQTAERVSQLDASDNYVYQRSLLAYAEAANMVSGNVLEIGTGSGYGIEHIASKATRFVTIDKFQNDNIPELVAKHHNIEFIKMSIPPLAGIADNTFDYVITFQVIEHIKNDKLFVKEIQRVLKPGGKLIVTTPNKKMSLTRNPWHVREYTVDELKKLLLQDFTSVQALGVYGNDKVMEYYQANKKAVERITRFDIFNLQYNLPRWCLQIPYDILNRWNRKKMLKSDNTLVSSIQMSDYFLSEVNDECLDLFYIAEK</sequence>
<dbReference type="InterPro" id="IPR013216">
    <property type="entry name" value="Methyltransf_11"/>
</dbReference>
<comment type="caution">
    <text evidence="3">The sequence shown here is derived from an EMBL/GenBank/DDBJ whole genome shotgun (WGS) entry which is preliminary data.</text>
</comment>
<dbReference type="SUPFAM" id="SSF53335">
    <property type="entry name" value="S-adenosyl-L-methionine-dependent methyltransferases"/>
    <property type="match status" value="1"/>
</dbReference>
<dbReference type="Pfam" id="PF08241">
    <property type="entry name" value="Methyltransf_11"/>
    <property type="match status" value="1"/>
</dbReference>
<dbReference type="Gene3D" id="3.40.50.150">
    <property type="entry name" value="Vaccinia Virus protein VP39"/>
    <property type="match status" value="1"/>
</dbReference>
<reference evidence="3 4" key="1">
    <citation type="submission" date="2024-01" db="EMBL/GenBank/DDBJ databases">
        <title>Niabella digestum sp. nov., isolated from waste digestion system.</title>
        <authorList>
            <person name="Zhang L."/>
        </authorList>
    </citation>
    <scope>NUCLEOTIDE SEQUENCE [LARGE SCALE GENOMIC DNA]</scope>
    <source>
        <strain evidence="3 4">A18</strain>
    </source>
</reference>
<organism evidence="3 4">
    <name type="scientific">Niabella digestorum</name>
    <dbReference type="NCBI Taxonomy" id="3117701"/>
    <lineage>
        <taxon>Bacteria</taxon>
        <taxon>Pseudomonadati</taxon>
        <taxon>Bacteroidota</taxon>
        <taxon>Chitinophagia</taxon>
        <taxon>Chitinophagales</taxon>
        <taxon>Chitinophagaceae</taxon>
        <taxon>Niabella</taxon>
    </lineage>
</organism>
<name>A0ABU7RGK5_9BACT</name>
<evidence type="ECO:0000313" key="4">
    <source>
        <dbReference type="Proteomes" id="UP001357452"/>
    </source>
</evidence>
<keyword evidence="4" id="KW-1185">Reference proteome</keyword>
<dbReference type="Proteomes" id="UP001357452">
    <property type="component" value="Unassembled WGS sequence"/>
</dbReference>
<dbReference type="GO" id="GO:0008168">
    <property type="term" value="F:methyltransferase activity"/>
    <property type="evidence" value="ECO:0007669"/>
    <property type="project" value="UniProtKB-KW"/>
</dbReference>
<feature type="domain" description="Methyltransferase type 11" evidence="2">
    <location>
        <begin position="40"/>
        <end position="133"/>
    </location>
</feature>
<dbReference type="InterPro" id="IPR050447">
    <property type="entry name" value="Erg6_SMT_methyltransf"/>
</dbReference>
<proteinExistence type="predicted"/>
<dbReference type="GO" id="GO:0032259">
    <property type="term" value="P:methylation"/>
    <property type="evidence" value="ECO:0007669"/>
    <property type="project" value="UniProtKB-KW"/>
</dbReference>
<keyword evidence="1 3" id="KW-0808">Transferase</keyword>
<protein>
    <submittedName>
        <fullName evidence="3">Class I SAM-dependent methyltransferase</fullName>
        <ecNumber evidence="3">2.1.1.-</ecNumber>
    </submittedName>
</protein>
<accession>A0ABU7RGK5</accession>
<evidence type="ECO:0000313" key="3">
    <source>
        <dbReference type="EMBL" id="MEE6187123.1"/>
    </source>
</evidence>